<proteinExistence type="predicted"/>
<dbReference type="Proteomes" id="UP000299102">
    <property type="component" value="Unassembled WGS sequence"/>
</dbReference>
<name>A0A4C1YKB4_EUMVA</name>
<evidence type="ECO:0000313" key="2">
    <source>
        <dbReference type="EMBL" id="GBP75069.1"/>
    </source>
</evidence>
<sequence>MCVMQKVGKDPPTKSYADHIGGILKKGQILSTRNRRARMKILTDVSEAREKRNMANSLEARLPIAHSGTERDERELS</sequence>
<accession>A0A4C1YKB4</accession>
<feature type="region of interest" description="Disordered" evidence="1">
    <location>
        <begin position="58"/>
        <end position="77"/>
    </location>
</feature>
<feature type="compositionally biased region" description="Basic and acidic residues" evidence="1">
    <location>
        <begin position="68"/>
        <end position="77"/>
    </location>
</feature>
<evidence type="ECO:0000313" key="3">
    <source>
        <dbReference type="Proteomes" id="UP000299102"/>
    </source>
</evidence>
<gene>
    <name evidence="2" type="ORF">EVAR_48749_1</name>
</gene>
<evidence type="ECO:0000256" key="1">
    <source>
        <dbReference type="SAM" id="MobiDB-lite"/>
    </source>
</evidence>
<dbReference type="AlphaFoldDB" id="A0A4C1YKB4"/>
<comment type="caution">
    <text evidence="2">The sequence shown here is derived from an EMBL/GenBank/DDBJ whole genome shotgun (WGS) entry which is preliminary data.</text>
</comment>
<dbReference type="OrthoDB" id="10262769at2759"/>
<dbReference type="EMBL" id="BGZK01001234">
    <property type="protein sequence ID" value="GBP75069.1"/>
    <property type="molecule type" value="Genomic_DNA"/>
</dbReference>
<protein>
    <submittedName>
        <fullName evidence="2">Uncharacterized protein</fullName>
    </submittedName>
</protein>
<organism evidence="2 3">
    <name type="scientific">Eumeta variegata</name>
    <name type="common">Bagworm moth</name>
    <name type="synonym">Eumeta japonica</name>
    <dbReference type="NCBI Taxonomy" id="151549"/>
    <lineage>
        <taxon>Eukaryota</taxon>
        <taxon>Metazoa</taxon>
        <taxon>Ecdysozoa</taxon>
        <taxon>Arthropoda</taxon>
        <taxon>Hexapoda</taxon>
        <taxon>Insecta</taxon>
        <taxon>Pterygota</taxon>
        <taxon>Neoptera</taxon>
        <taxon>Endopterygota</taxon>
        <taxon>Lepidoptera</taxon>
        <taxon>Glossata</taxon>
        <taxon>Ditrysia</taxon>
        <taxon>Tineoidea</taxon>
        <taxon>Psychidae</taxon>
        <taxon>Oiketicinae</taxon>
        <taxon>Eumeta</taxon>
    </lineage>
</organism>
<reference evidence="2 3" key="1">
    <citation type="journal article" date="2019" name="Commun. Biol.">
        <title>The bagworm genome reveals a unique fibroin gene that provides high tensile strength.</title>
        <authorList>
            <person name="Kono N."/>
            <person name="Nakamura H."/>
            <person name="Ohtoshi R."/>
            <person name="Tomita M."/>
            <person name="Numata K."/>
            <person name="Arakawa K."/>
        </authorList>
    </citation>
    <scope>NUCLEOTIDE SEQUENCE [LARGE SCALE GENOMIC DNA]</scope>
</reference>
<keyword evidence="3" id="KW-1185">Reference proteome</keyword>